<feature type="compositionally biased region" description="Polar residues" evidence="1">
    <location>
        <begin position="21"/>
        <end position="30"/>
    </location>
</feature>
<evidence type="ECO:0000256" key="1">
    <source>
        <dbReference type="SAM" id="MobiDB-lite"/>
    </source>
</evidence>
<feature type="region of interest" description="Disordered" evidence="1">
    <location>
        <begin position="169"/>
        <end position="197"/>
    </location>
</feature>
<sequence>MRSRSLLPCLDERAGDRAAMSTMSRTSARNTGAPPAAPRASAGRAPACLIAAAVAVLSPCRAGAAPPRAAVQLDYQRAPGAERCPREDLLREEMARQLGYDPVHPEAPLQAKALVFRGPGTEMHATMDVYDAAGLVTWSRHLVAYNDDCRELVLNMALSLRVALDPRLRAQPEPAPPPGAPPRPEAEPPAEAPARAAGPGIRVGFGGAAAIGLLPTVSPGLSLSGALRYPSFSLGLEGSVYAPAELSIDRARVAALWLATVSAMPCIQDESLFGCALVSLGALLRSDEERILTTPDPSLWLAVGPRAGVEWSISEHFAVQVHGDIALRLTPVELATAAKVLWSASAFGGHAGLTLVVDLTSAPRRAAAPRALRTPAAPAARAPH</sequence>
<dbReference type="AlphaFoldDB" id="A0A2L0EQ81"/>
<dbReference type="Proteomes" id="UP000238348">
    <property type="component" value="Chromosome"/>
</dbReference>
<organism evidence="2 3">
    <name type="scientific">Sorangium cellulosum</name>
    <name type="common">Polyangium cellulosum</name>
    <dbReference type="NCBI Taxonomy" id="56"/>
    <lineage>
        <taxon>Bacteria</taxon>
        <taxon>Pseudomonadati</taxon>
        <taxon>Myxococcota</taxon>
        <taxon>Polyangia</taxon>
        <taxon>Polyangiales</taxon>
        <taxon>Polyangiaceae</taxon>
        <taxon>Sorangium</taxon>
    </lineage>
</organism>
<gene>
    <name evidence="2" type="ORF">SOCE26_028340</name>
</gene>
<evidence type="ECO:0000313" key="2">
    <source>
        <dbReference type="EMBL" id="AUX41422.1"/>
    </source>
</evidence>
<proteinExistence type="predicted"/>
<protein>
    <submittedName>
        <fullName evidence="2">Uncharacterized protein</fullName>
    </submittedName>
</protein>
<feature type="compositionally biased region" description="Pro residues" evidence="1">
    <location>
        <begin position="173"/>
        <end position="183"/>
    </location>
</feature>
<accession>A0A2L0EQ81</accession>
<evidence type="ECO:0000313" key="3">
    <source>
        <dbReference type="Proteomes" id="UP000238348"/>
    </source>
</evidence>
<dbReference type="EMBL" id="CP012673">
    <property type="protein sequence ID" value="AUX41422.1"/>
    <property type="molecule type" value="Genomic_DNA"/>
</dbReference>
<name>A0A2L0EQ81_SORCE</name>
<feature type="region of interest" description="Disordered" evidence="1">
    <location>
        <begin position="1"/>
        <end position="40"/>
    </location>
</feature>
<reference evidence="2 3" key="1">
    <citation type="submission" date="2015-09" db="EMBL/GenBank/DDBJ databases">
        <title>Sorangium comparison.</title>
        <authorList>
            <person name="Zaburannyi N."/>
            <person name="Bunk B."/>
            <person name="Overmann J."/>
            <person name="Mueller R."/>
        </authorList>
    </citation>
    <scope>NUCLEOTIDE SEQUENCE [LARGE SCALE GENOMIC DNA]</scope>
    <source>
        <strain evidence="2 3">So ce26</strain>
    </source>
</reference>